<protein>
    <submittedName>
        <fullName evidence="1">Uncharacterized protein</fullName>
    </submittedName>
</protein>
<reference evidence="1 2" key="1">
    <citation type="journal article" date="2018" name="Sci. Rep.">
        <title>Genomic signatures of local adaptation to the degree of environmental predictability in rotifers.</title>
        <authorList>
            <person name="Franch-Gras L."/>
            <person name="Hahn C."/>
            <person name="Garcia-Roger E.M."/>
            <person name="Carmona M.J."/>
            <person name="Serra M."/>
            <person name="Gomez A."/>
        </authorList>
    </citation>
    <scope>NUCLEOTIDE SEQUENCE [LARGE SCALE GENOMIC DNA]</scope>
    <source>
        <strain evidence="1">HYR1</strain>
    </source>
</reference>
<evidence type="ECO:0000313" key="1">
    <source>
        <dbReference type="EMBL" id="RNA27169.1"/>
    </source>
</evidence>
<gene>
    <name evidence="1" type="ORF">BpHYR1_026663</name>
</gene>
<dbReference type="EMBL" id="REGN01002585">
    <property type="protein sequence ID" value="RNA27169.1"/>
    <property type="molecule type" value="Genomic_DNA"/>
</dbReference>
<accession>A0A3M7RUP0</accession>
<dbReference type="Proteomes" id="UP000276133">
    <property type="component" value="Unassembled WGS sequence"/>
</dbReference>
<organism evidence="1 2">
    <name type="scientific">Brachionus plicatilis</name>
    <name type="common">Marine rotifer</name>
    <name type="synonym">Brachionus muelleri</name>
    <dbReference type="NCBI Taxonomy" id="10195"/>
    <lineage>
        <taxon>Eukaryota</taxon>
        <taxon>Metazoa</taxon>
        <taxon>Spiralia</taxon>
        <taxon>Gnathifera</taxon>
        <taxon>Rotifera</taxon>
        <taxon>Eurotatoria</taxon>
        <taxon>Monogononta</taxon>
        <taxon>Pseudotrocha</taxon>
        <taxon>Ploima</taxon>
        <taxon>Brachionidae</taxon>
        <taxon>Brachionus</taxon>
    </lineage>
</organism>
<name>A0A3M7RUP0_BRAPC</name>
<keyword evidence="2" id="KW-1185">Reference proteome</keyword>
<comment type="caution">
    <text evidence="1">The sequence shown here is derived from an EMBL/GenBank/DDBJ whole genome shotgun (WGS) entry which is preliminary data.</text>
</comment>
<evidence type="ECO:0000313" key="2">
    <source>
        <dbReference type="Proteomes" id="UP000276133"/>
    </source>
</evidence>
<dbReference type="AlphaFoldDB" id="A0A3M7RUP0"/>
<sequence length="141" mass="16462">MSKNNFKIIKTILGPKFFKHNIEKNIQKKSHHYWSYSRQKNHLKLKIAAALITRKIANSSIKKKAEALELEPRMASKIAIESGEECNLEYCDEANDEHYEYFDENEISPDDLESGLYEKCECVDIEEEEEVETGDEENTEE</sequence>
<proteinExistence type="predicted"/>